<evidence type="ECO:0000256" key="4">
    <source>
        <dbReference type="ARBA" id="ARBA00023136"/>
    </source>
</evidence>
<dbReference type="SUPFAM" id="SSF48726">
    <property type="entry name" value="Immunoglobulin"/>
    <property type="match status" value="1"/>
</dbReference>
<feature type="non-terminal residue" evidence="9">
    <location>
        <position position="1"/>
    </location>
</feature>
<dbReference type="Gene3D" id="2.60.40.10">
    <property type="entry name" value="Immunoglobulins"/>
    <property type="match status" value="1"/>
</dbReference>
<keyword evidence="10" id="KW-1185">Reference proteome</keyword>
<comment type="caution">
    <text evidence="9">The sequence shown here is derived from an EMBL/GenBank/DDBJ whole genome shotgun (WGS) entry which is preliminary data.</text>
</comment>
<sequence>MADVGTRLWLLQVTLGLLALLTGRHQTGFAFQSKEPGQCPGVYGRCPPVSQNLRYVAIKKNMPIHFICYSREAQIMQWYKTAEDRDELSVLDQSMPSYSIERTNTSINLTLFRATYEDSGIYVCDRKDLKKKEELHSCGTELRVMGTSSIKQVQNRNTLKDAIIIIQSILLVIFISIPILLFLDKVSGEEKKSLEEDHTYEGLEVEQMATYEDITPFRDVKAKWTVGEHPGEE</sequence>
<dbReference type="PROSITE" id="PS50835">
    <property type="entry name" value="IG_LIKE"/>
    <property type="match status" value="1"/>
</dbReference>
<dbReference type="PANTHER" id="PTHR14334:SF2">
    <property type="entry name" value="B-CELL ANTIGEN RECEPTOR COMPLEX-ASSOCIATED PROTEIN BETA CHAIN"/>
    <property type="match status" value="1"/>
</dbReference>
<evidence type="ECO:0000256" key="7">
    <source>
        <dbReference type="SAM" id="SignalP"/>
    </source>
</evidence>
<reference evidence="9 10" key="1">
    <citation type="submission" date="2019-09" db="EMBL/GenBank/DDBJ databases">
        <title>Bird 10,000 Genomes (B10K) Project - Family phase.</title>
        <authorList>
            <person name="Zhang G."/>
        </authorList>
    </citation>
    <scope>NUCLEOTIDE SEQUENCE [LARGE SCALE GENOMIC DNA]</scope>
    <source>
        <strain evidence="9">B10K-DU-029-36</strain>
        <tissue evidence="9">Muscle</tissue>
    </source>
</reference>
<keyword evidence="7" id="KW-0732">Signal</keyword>
<keyword evidence="4 6" id="KW-0472">Membrane</keyword>
<evidence type="ECO:0000256" key="2">
    <source>
        <dbReference type="ARBA" id="ARBA00022692"/>
    </source>
</evidence>
<evidence type="ECO:0000256" key="3">
    <source>
        <dbReference type="ARBA" id="ARBA00022989"/>
    </source>
</evidence>
<dbReference type="InterPro" id="IPR003110">
    <property type="entry name" value="Phos_immunorcpt_sig_ITAM"/>
</dbReference>
<keyword evidence="2 6" id="KW-0812">Transmembrane</keyword>
<dbReference type="InterPro" id="IPR013783">
    <property type="entry name" value="Ig-like_fold"/>
</dbReference>
<evidence type="ECO:0000256" key="6">
    <source>
        <dbReference type="SAM" id="Phobius"/>
    </source>
</evidence>
<feature type="signal peptide" evidence="7">
    <location>
        <begin position="1"/>
        <end position="19"/>
    </location>
</feature>
<evidence type="ECO:0000256" key="5">
    <source>
        <dbReference type="ARBA" id="ARBA00023319"/>
    </source>
</evidence>
<dbReference type="GO" id="GO:0050853">
    <property type="term" value="P:B cell receptor signaling pathway"/>
    <property type="evidence" value="ECO:0007669"/>
    <property type="project" value="TreeGrafter"/>
</dbReference>
<dbReference type="PROSITE" id="PS51055">
    <property type="entry name" value="ITAM_1"/>
    <property type="match status" value="1"/>
</dbReference>
<feature type="chain" id="PRO_5029604976" evidence="7">
    <location>
        <begin position="20"/>
        <end position="233"/>
    </location>
</feature>
<dbReference type="EMBL" id="VZTH01001812">
    <property type="protein sequence ID" value="NXC52707.1"/>
    <property type="molecule type" value="Genomic_DNA"/>
</dbReference>
<dbReference type="InterPro" id="IPR007110">
    <property type="entry name" value="Ig-like_dom"/>
</dbReference>
<dbReference type="Proteomes" id="UP000557196">
    <property type="component" value="Unassembled WGS sequence"/>
</dbReference>
<keyword evidence="3 6" id="KW-1133">Transmembrane helix</keyword>
<dbReference type="PANTHER" id="PTHR14334">
    <property type="entry name" value="B-CELL ANTIGEN RECEPTOR COMPLEX-ASSOCIATED PROTEIN"/>
    <property type="match status" value="1"/>
</dbReference>
<protein>
    <submittedName>
        <fullName evidence="9">CD79B protein</fullName>
    </submittedName>
</protein>
<feature type="non-terminal residue" evidence="9">
    <location>
        <position position="233"/>
    </location>
</feature>
<evidence type="ECO:0000313" key="9">
    <source>
        <dbReference type="EMBL" id="NXC52707.1"/>
    </source>
</evidence>
<gene>
    <name evidence="9" type="primary">Cd79b</name>
    <name evidence="9" type="ORF">ALERUF_R07348</name>
</gene>
<dbReference type="GO" id="GO:0030183">
    <property type="term" value="P:B cell differentiation"/>
    <property type="evidence" value="ECO:0007669"/>
    <property type="project" value="TreeGrafter"/>
</dbReference>
<dbReference type="AlphaFoldDB" id="A0A7K8HB76"/>
<feature type="transmembrane region" description="Helical" evidence="6">
    <location>
        <begin position="162"/>
        <end position="183"/>
    </location>
</feature>
<feature type="domain" description="Ig-like" evidence="8">
    <location>
        <begin position="47"/>
        <end position="124"/>
    </location>
</feature>
<proteinExistence type="predicted"/>
<dbReference type="GO" id="GO:0019815">
    <property type="term" value="C:B cell receptor complex"/>
    <property type="evidence" value="ECO:0007669"/>
    <property type="project" value="TreeGrafter"/>
</dbReference>
<evidence type="ECO:0000313" key="10">
    <source>
        <dbReference type="Proteomes" id="UP000557196"/>
    </source>
</evidence>
<evidence type="ECO:0000259" key="8">
    <source>
        <dbReference type="PROSITE" id="PS50835"/>
    </source>
</evidence>
<accession>A0A7K8HB76</accession>
<organism evidence="9 10">
    <name type="scientific">Aleadryas rufinucha</name>
    <name type="common">rufous-naped whistler</name>
    <dbReference type="NCBI Taxonomy" id="461220"/>
    <lineage>
        <taxon>Eukaryota</taxon>
        <taxon>Metazoa</taxon>
        <taxon>Chordata</taxon>
        <taxon>Craniata</taxon>
        <taxon>Vertebrata</taxon>
        <taxon>Euteleostomi</taxon>
        <taxon>Archelosauria</taxon>
        <taxon>Archosauria</taxon>
        <taxon>Dinosauria</taxon>
        <taxon>Saurischia</taxon>
        <taxon>Theropoda</taxon>
        <taxon>Coelurosauria</taxon>
        <taxon>Aves</taxon>
        <taxon>Neognathae</taxon>
        <taxon>Neoaves</taxon>
        <taxon>Telluraves</taxon>
        <taxon>Australaves</taxon>
        <taxon>Passeriformes</taxon>
        <taxon>Corvoidea</taxon>
        <taxon>Pachycephalidae</taxon>
        <taxon>Aleadryas</taxon>
    </lineage>
</organism>
<dbReference type="SMART" id="SM00409">
    <property type="entry name" value="IG"/>
    <property type="match status" value="1"/>
</dbReference>
<evidence type="ECO:0000256" key="1">
    <source>
        <dbReference type="ARBA" id="ARBA00004479"/>
    </source>
</evidence>
<dbReference type="GO" id="GO:0004888">
    <property type="term" value="F:transmembrane signaling receptor activity"/>
    <property type="evidence" value="ECO:0007669"/>
    <property type="project" value="InterPro"/>
</dbReference>
<keyword evidence="5" id="KW-0393">Immunoglobulin domain</keyword>
<dbReference type="InterPro" id="IPR036179">
    <property type="entry name" value="Ig-like_dom_sf"/>
</dbReference>
<comment type="subcellular location">
    <subcellularLocation>
        <location evidence="1">Membrane</location>
        <topology evidence="1">Single-pass type I membrane protein</topology>
    </subcellularLocation>
</comment>
<name>A0A7K8HB76_9CORV</name>
<dbReference type="InterPro" id="IPR003599">
    <property type="entry name" value="Ig_sub"/>
</dbReference>
<dbReference type="GO" id="GO:0009897">
    <property type="term" value="C:external side of plasma membrane"/>
    <property type="evidence" value="ECO:0007669"/>
    <property type="project" value="TreeGrafter"/>
</dbReference>